<dbReference type="PROSITE" id="PS00109">
    <property type="entry name" value="PROTEIN_KINASE_TYR"/>
    <property type="match status" value="1"/>
</dbReference>
<evidence type="ECO:0000313" key="8">
    <source>
        <dbReference type="EMBL" id="MDR6538649.1"/>
    </source>
</evidence>
<feature type="domain" description="PPM-type phosphatase" evidence="7">
    <location>
        <begin position="6"/>
        <end position="237"/>
    </location>
</feature>
<keyword evidence="5" id="KW-0812">Transmembrane</keyword>
<dbReference type="InterPro" id="IPR008266">
    <property type="entry name" value="Tyr_kinase_AS"/>
</dbReference>
<evidence type="ECO:0000256" key="1">
    <source>
        <dbReference type="ARBA" id="ARBA00022679"/>
    </source>
</evidence>
<evidence type="ECO:0000313" key="9">
    <source>
        <dbReference type="Proteomes" id="UP001184230"/>
    </source>
</evidence>
<keyword evidence="5" id="KW-1133">Transmembrane helix</keyword>
<dbReference type="SMART" id="SM00331">
    <property type="entry name" value="PP2C_SIG"/>
    <property type="match status" value="1"/>
</dbReference>
<feature type="domain" description="Protein kinase" evidence="6">
    <location>
        <begin position="270"/>
        <end position="536"/>
    </location>
</feature>
<keyword evidence="2" id="KW-0547">Nucleotide-binding</keyword>
<evidence type="ECO:0000256" key="4">
    <source>
        <dbReference type="ARBA" id="ARBA00022840"/>
    </source>
</evidence>
<dbReference type="Gene3D" id="3.30.200.20">
    <property type="entry name" value="Phosphorylase Kinase, domain 1"/>
    <property type="match status" value="1"/>
</dbReference>
<reference evidence="8 9" key="1">
    <citation type="submission" date="2023-07" db="EMBL/GenBank/DDBJ databases">
        <title>Sorghum-associated microbial communities from plants grown in Nebraska, USA.</title>
        <authorList>
            <person name="Schachtman D."/>
        </authorList>
    </citation>
    <scope>NUCLEOTIDE SEQUENCE [LARGE SCALE GENOMIC DNA]</scope>
    <source>
        <strain evidence="8 9">DS1781</strain>
    </source>
</reference>
<dbReference type="Pfam" id="PF00069">
    <property type="entry name" value="Pkinase"/>
    <property type="match status" value="1"/>
</dbReference>
<keyword evidence="9" id="KW-1185">Reference proteome</keyword>
<evidence type="ECO:0000256" key="5">
    <source>
        <dbReference type="SAM" id="Phobius"/>
    </source>
</evidence>
<dbReference type="EMBL" id="JAVDRF010000011">
    <property type="protein sequence ID" value="MDR6538649.1"/>
    <property type="molecule type" value="Genomic_DNA"/>
</dbReference>
<evidence type="ECO:0000256" key="3">
    <source>
        <dbReference type="ARBA" id="ARBA00022777"/>
    </source>
</evidence>
<dbReference type="InterPro" id="IPR036457">
    <property type="entry name" value="PPM-type-like_dom_sf"/>
</dbReference>
<keyword evidence="4" id="KW-0067">ATP-binding</keyword>
<keyword evidence="3" id="KW-0418">Kinase</keyword>
<dbReference type="Pfam" id="PF13672">
    <property type="entry name" value="PP2C_2"/>
    <property type="match status" value="1"/>
</dbReference>
<organism evidence="8 9">
    <name type="scientific">Variovorax soli</name>
    <dbReference type="NCBI Taxonomy" id="376815"/>
    <lineage>
        <taxon>Bacteria</taxon>
        <taxon>Pseudomonadati</taxon>
        <taxon>Pseudomonadota</taxon>
        <taxon>Betaproteobacteria</taxon>
        <taxon>Burkholderiales</taxon>
        <taxon>Comamonadaceae</taxon>
        <taxon>Variovorax</taxon>
    </lineage>
</organism>
<name>A0ABU1NJL8_9BURK</name>
<accession>A0ABU1NJL8</accession>
<dbReference type="InterPro" id="IPR000719">
    <property type="entry name" value="Prot_kinase_dom"/>
</dbReference>
<dbReference type="Gene3D" id="1.10.510.10">
    <property type="entry name" value="Transferase(Phosphotransferase) domain 1"/>
    <property type="match status" value="1"/>
</dbReference>
<keyword evidence="5" id="KW-0472">Membrane</keyword>
<comment type="caution">
    <text evidence="8">The sequence shown here is derived from an EMBL/GenBank/DDBJ whole genome shotgun (WGS) entry which is preliminary data.</text>
</comment>
<dbReference type="InterPro" id="IPR001932">
    <property type="entry name" value="PPM-type_phosphatase-like_dom"/>
</dbReference>
<dbReference type="SUPFAM" id="SSF81606">
    <property type="entry name" value="PP2C-like"/>
    <property type="match status" value="1"/>
</dbReference>
<feature type="transmembrane region" description="Helical" evidence="5">
    <location>
        <begin position="550"/>
        <end position="571"/>
    </location>
</feature>
<sequence>MPLTIAAGQYSGPGRKSSNQDFHGLCMPSDRRLAAKGIAIALADGISSSEFSRQASQAAVTSFLEDYYCTSEAWSVRQSAERVLAATNSWLFAQTQLGQGRYDKDRGWVCTFSAMVIKSRTAHLFHVGDARICQVQGRTLEPLTTDHRIHAGAGQSYLGRAFGIAQQVEIDYRKVPLEVGDTFVLATDGVHGHVTPAAVAAAIERHADDLDAAAAAIAAEALHGGSDDNLTVQVVRVLSLPDPESTEVSRLAAELPLPPLLEPRMVFDGYRVLRELHASSRSHVHLAADEATQQLVALKTPSIDLRDDPAYRERFLLEEWVARRVESAHLLKAHAPLRPRNALYIAMEYVEGNTLAQWMVDHPLPAIDGVRDIVGQLARGLRTMHRAEMVHQDLRPENVLIDATGTVKIIDFGATRVAGILEMGIEARNPLPGMAQYMAPEYFLGADGSVRGDVFSLGVLTYQMLTGRLPYGLEMIRCRSLGEQKRLRYRAVQETRRDIPSWIDDAIRKAVHPDPNLRYGDVSEFAFSLHRPDAALQRRKYPPLIERDPLAFWKTLSLLLALGCVLLLALLRR</sequence>
<gene>
    <name evidence="8" type="ORF">J2739_004442</name>
</gene>
<evidence type="ECO:0000259" key="6">
    <source>
        <dbReference type="PROSITE" id="PS50011"/>
    </source>
</evidence>
<dbReference type="SUPFAM" id="SSF56112">
    <property type="entry name" value="Protein kinase-like (PK-like)"/>
    <property type="match status" value="1"/>
</dbReference>
<dbReference type="InterPro" id="IPR011009">
    <property type="entry name" value="Kinase-like_dom_sf"/>
</dbReference>
<dbReference type="RefSeq" id="WP_309905629.1">
    <property type="nucleotide sequence ID" value="NZ_JAVDRF010000011.1"/>
</dbReference>
<keyword evidence="1" id="KW-0808">Transferase</keyword>
<dbReference type="PANTHER" id="PTHR43289">
    <property type="entry name" value="MITOGEN-ACTIVATED PROTEIN KINASE KINASE KINASE 20-RELATED"/>
    <property type="match status" value="1"/>
</dbReference>
<protein>
    <submittedName>
        <fullName evidence="8">Serine/threonine protein phosphatase PrpC</fullName>
    </submittedName>
</protein>
<dbReference type="PROSITE" id="PS51746">
    <property type="entry name" value="PPM_2"/>
    <property type="match status" value="1"/>
</dbReference>
<dbReference type="Proteomes" id="UP001184230">
    <property type="component" value="Unassembled WGS sequence"/>
</dbReference>
<dbReference type="Gene3D" id="3.60.40.10">
    <property type="entry name" value="PPM-type phosphatase domain"/>
    <property type="match status" value="1"/>
</dbReference>
<dbReference type="PANTHER" id="PTHR43289:SF6">
    <property type="entry name" value="SERINE_THREONINE-PROTEIN KINASE NEKL-3"/>
    <property type="match status" value="1"/>
</dbReference>
<evidence type="ECO:0000259" key="7">
    <source>
        <dbReference type="PROSITE" id="PS51746"/>
    </source>
</evidence>
<dbReference type="SMART" id="SM00332">
    <property type="entry name" value="PP2Cc"/>
    <property type="match status" value="1"/>
</dbReference>
<dbReference type="PROSITE" id="PS50011">
    <property type="entry name" value="PROTEIN_KINASE_DOM"/>
    <property type="match status" value="1"/>
</dbReference>
<dbReference type="CDD" id="cd14014">
    <property type="entry name" value="STKc_PknB_like"/>
    <property type="match status" value="1"/>
</dbReference>
<proteinExistence type="predicted"/>
<evidence type="ECO:0000256" key="2">
    <source>
        <dbReference type="ARBA" id="ARBA00022741"/>
    </source>
</evidence>